<evidence type="ECO:0000313" key="1">
    <source>
        <dbReference type="EMBL" id="QEM01878.1"/>
    </source>
</evidence>
<organism evidence="1">
    <name type="scientific">Nephromyces sp. ex Molgula occidentalis</name>
    <dbReference type="NCBI Taxonomy" id="2544991"/>
    <lineage>
        <taxon>Eukaryota</taxon>
        <taxon>Sar</taxon>
        <taxon>Alveolata</taxon>
        <taxon>Apicomplexa</taxon>
        <taxon>Aconoidasida</taxon>
        <taxon>Nephromycida</taxon>
        <taxon>Nephromyces</taxon>
    </lineage>
</organism>
<gene>
    <name evidence="1" type="primary">orf68</name>
</gene>
<dbReference type="AlphaFoldDB" id="A0A5C1HAI1"/>
<name>A0A5C1HAI1_9APIC</name>
<reference evidence="1" key="1">
    <citation type="journal article" date="2019" name="Genome Biol. Evol.">
        <title>Nephromyces represents a diverse and novel lineage of the Apicomplexa that has retained apicoplasts.</title>
        <authorList>
            <person name="Munoz-Gomez S.A."/>
            <person name="Durnin K."/>
            <person name="Eme L."/>
            <person name="Paight C."/>
            <person name="Lane C.E."/>
            <person name="Saffo M.B."/>
            <person name="Slamovits C.H."/>
        </authorList>
    </citation>
    <scope>NUCLEOTIDE SEQUENCE</scope>
    <source>
        <strain evidence="1">705</strain>
    </source>
</reference>
<dbReference type="EMBL" id="MK573210">
    <property type="protein sequence ID" value="QEM01878.1"/>
    <property type="molecule type" value="Genomic_DNA"/>
</dbReference>
<sequence>MINLIKKNFLSSSKILNLQTYFKKQHKFNKFGTYNSKKNFFNYIPFKVIKSLKLGNKISKNLIRLILKDLRNN</sequence>
<protein>
    <submittedName>
        <fullName evidence="1">Uncharacterized protein</fullName>
    </submittedName>
</protein>
<accession>A0A5C1HAI1</accession>
<proteinExistence type="predicted"/>